<reference evidence="3 4" key="1">
    <citation type="submission" date="2016-10" db="EMBL/GenBank/DDBJ databases">
        <authorList>
            <person name="de Groot N.N."/>
        </authorList>
    </citation>
    <scope>NUCLEOTIDE SEQUENCE [LARGE SCALE GENOMIC DNA]</scope>
    <source>
        <strain evidence="3 4">AB35.6</strain>
    </source>
</reference>
<proteinExistence type="predicted"/>
<feature type="domain" description="Trehalase-like N-terminal" evidence="2">
    <location>
        <begin position="22"/>
        <end position="173"/>
    </location>
</feature>
<dbReference type="SUPFAM" id="SSF48208">
    <property type="entry name" value="Six-hairpin glycosidases"/>
    <property type="match status" value="1"/>
</dbReference>
<feature type="domain" description="GH15-like" evidence="1">
    <location>
        <begin position="239"/>
        <end position="606"/>
    </location>
</feature>
<accession>A0A1H4KR65</accession>
<dbReference type="InterPro" id="IPR045582">
    <property type="entry name" value="Trehalase-like_N"/>
</dbReference>
<dbReference type="PANTHER" id="PTHR31616">
    <property type="entry name" value="TREHALASE"/>
    <property type="match status" value="1"/>
</dbReference>
<dbReference type="InterPro" id="IPR008928">
    <property type="entry name" value="6-hairpin_glycosidase_sf"/>
</dbReference>
<dbReference type="GO" id="GO:0004553">
    <property type="term" value="F:hydrolase activity, hydrolyzing O-glycosyl compounds"/>
    <property type="evidence" value="ECO:0007669"/>
    <property type="project" value="UniProtKB-ARBA"/>
</dbReference>
<dbReference type="EMBL" id="FNSD01000001">
    <property type="protein sequence ID" value="SEB60997.1"/>
    <property type="molecule type" value="Genomic_DNA"/>
</dbReference>
<evidence type="ECO:0000259" key="2">
    <source>
        <dbReference type="Pfam" id="PF19291"/>
    </source>
</evidence>
<evidence type="ECO:0000259" key="1">
    <source>
        <dbReference type="Pfam" id="PF00723"/>
    </source>
</evidence>
<dbReference type="Pfam" id="PF19291">
    <property type="entry name" value="TREH_N"/>
    <property type="match status" value="1"/>
</dbReference>
<organism evidence="3 4">
    <name type="scientific">Terriglobus roseus</name>
    <dbReference type="NCBI Taxonomy" id="392734"/>
    <lineage>
        <taxon>Bacteria</taxon>
        <taxon>Pseudomonadati</taxon>
        <taxon>Acidobacteriota</taxon>
        <taxon>Terriglobia</taxon>
        <taxon>Terriglobales</taxon>
        <taxon>Acidobacteriaceae</taxon>
        <taxon>Terriglobus</taxon>
    </lineage>
</organism>
<sequence length="630" mass="70387">MFPLNQTPEKAPTTGIDAAPLHAARIEDYALIGDCETAALVCKDGSVDWLCWPNFSSGACFAALLGTADNGYFKIKPADEETITGEDWRYKPHTLIVEKQWVTQNGEVLVSDFMPPRGEHSDVVRIVRGIRGTVKMRMDLVLRFDYGRTIPWVERVDHHVRAIAGPELVVLRTEAPLHGEDLSTVSDFEVHEGESICFVLSYGSSLEEDPASFDAYGAYEDTEKFWLEWTDKRKYRGQYDECVERSLITLKALTYRPTGGLVAAPTTSLPELIGGERNWDYRFCWLRDTAFTLLVLLHEGFTEEALAWRGWLLRAIAGSAQQIQSLYGIAGERQLTEWTADWLRGYEDSKPVNIGNKAANQIQLDVYGEVISALARVPVGDDDLWSPAIRALVTNMLDHLVEIWDKPDSGIWEVRGPEQHFVHSKMMAWVAFERAIRSYDESDQPEDPEIEKRIENWRKVRDEIHADVCEKGFDKKLNSFVQAYGSTALDAALLRIPLVGFLPASDPRVQGTIAAIEGRLVKDGLVLRYDTSDGSDGLPAGEGAFLACSFWLVSVLYLSGRGDEAHALYQKLLALRNPLGLIAEEYDSVGKRQVGNYPQAFTHLTMAHAAVILSGAKGPWTEDAGTNQRC</sequence>
<name>A0A1H4KR65_9BACT</name>
<evidence type="ECO:0000313" key="4">
    <source>
        <dbReference type="Proteomes" id="UP000182409"/>
    </source>
</evidence>
<dbReference type="Pfam" id="PF00723">
    <property type="entry name" value="Glyco_hydro_15"/>
    <property type="match status" value="1"/>
</dbReference>
<dbReference type="PANTHER" id="PTHR31616:SF0">
    <property type="entry name" value="GLUCAN 1,4-ALPHA-GLUCOSIDASE"/>
    <property type="match status" value="1"/>
</dbReference>
<dbReference type="Gene3D" id="1.50.10.10">
    <property type="match status" value="1"/>
</dbReference>
<gene>
    <name evidence="3" type="ORF">SAMN05443244_1318</name>
</gene>
<dbReference type="InterPro" id="IPR011613">
    <property type="entry name" value="GH15-like"/>
</dbReference>
<evidence type="ECO:0000313" key="3">
    <source>
        <dbReference type="EMBL" id="SEB60997.1"/>
    </source>
</evidence>
<dbReference type="AlphaFoldDB" id="A0A1H4KR65"/>
<protein>
    <submittedName>
        <fullName evidence="3">Glucoamylase (Glucan-1,4-alpha-glucosidase), GH15 family</fullName>
    </submittedName>
</protein>
<dbReference type="Proteomes" id="UP000182409">
    <property type="component" value="Unassembled WGS sequence"/>
</dbReference>
<dbReference type="InterPro" id="IPR012341">
    <property type="entry name" value="6hp_glycosidase-like_sf"/>
</dbReference>
<dbReference type="GO" id="GO:0005975">
    <property type="term" value="P:carbohydrate metabolic process"/>
    <property type="evidence" value="ECO:0007669"/>
    <property type="project" value="InterPro"/>
</dbReference>